<dbReference type="Pfam" id="PF11046">
    <property type="entry name" value="HycA_repressor"/>
    <property type="match status" value="1"/>
</dbReference>
<evidence type="ECO:0000313" key="2">
    <source>
        <dbReference type="Proteomes" id="UP000585363"/>
    </source>
</evidence>
<protein>
    <submittedName>
        <fullName evidence="1">Formate hydrogenlyase regulator HycA</fullName>
    </submittedName>
</protein>
<sequence length="155" mass="18193">MSTLNDLVAQSEYIADKKCRLENQWHSYHSTLIRAVTLSNKKINHQFTCSIDNDIRFKLFNHFTVCIHLDNGFYNQNIAYRINLNDASEDEQFLTFAHATLDENNKIDEQIDINNQQEIFQHYLNKIQPIYQCIFDALQSKQPITPALKKLLNSI</sequence>
<dbReference type="GO" id="GO:0016829">
    <property type="term" value="F:lyase activity"/>
    <property type="evidence" value="ECO:0007669"/>
    <property type="project" value="UniProtKB-KW"/>
</dbReference>
<dbReference type="RefSeq" id="WP_169404615.1">
    <property type="nucleotide sequence ID" value="NZ_JAADJU010000011.1"/>
</dbReference>
<dbReference type="AlphaFoldDB" id="A0A848MK79"/>
<keyword evidence="2" id="KW-1185">Reference proteome</keyword>
<accession>A0A848MK79</accession>
<name>A0A848MK79_9GAMM</name>
<reference evidence="1 2" key="1">
    <citation type="submission" date="2020-01" db="EMBL/GenBank/DDBJ databases">
        <authorList>
            <person name="Lee S.D."/>
        </authorList>
    </citation>
    <scope>NUCLEOTIDE SEQUENCE [LARGE SCALE GENOMIC DNA]</scope>
    <source>
        <strain evidence="1 2">SAP-1</strain>
    </source>
</reference>
<evidence type="ECO:0000313" key="1">
    <source>
        <dbReference type="EMBL" id="NMP28898.1"/>
    </source>
</evidence>
<organism evidence="1 2">
    <name type="scientific">Rouxiella aceris</name>
    <dbReference type="NCBI Taxonomy" id="2703884"/>
    <lineage>
        <taxon>Bacteria</taxon>
        <taxon>Pseudomonadati</taxon>
        <taxon>Pseudomonadota</taxon>
        <taxon>Gammaproteobacteria</taxon>
        <taxon>Enterobacterales</taxon>
        <taxon>Yersiniaceae</taxon>
        <taxon>Rouxiella</taxon>
    </lineage>
</organism>
<dbReference type="InterPro" id="IPR021285">
    <property type="entry name" value="Tscrpt_reg_HycA"/>
</dbReference>
<dbReference type="Proteomes" id="UP000585363">
    <property type="component" value="Unassembled WGS sequence"/>
</dbReference>
<dbReference type="EMBL" id="JAADJU010000011">
    <property type="protein sequence ID" value="NMP28898.1"/>
    <property type="molecule type" value="Genomic_DNA"/>
</dbReference>
<comment type="caution">
    <text evidence="1">The sequence shown here is derived from an EMBL/GenBank/DDBJ whole genome shotgun (WGS) entry which is preliminary data.</text>
</comment>
<reference evidence="1 2" key="2">
    <citation type="submission" date="2020-06" db="EMBL/GenBank/DDBJ databases">
        <title>Polyphasic characterization of a Rahnella strain isolated from tree sap.</title>
        <authorList>
            <person name="Kim I.S."/>
        </authorList>
    </citation>
    <scope>NUCLEOTIDE SEQUENCE [LARGE SCALE GENOMIC DNA]</scope>
    <source>
        <strain evidence="1 2">SAP-1</strain>
    </source>
</reference>
<keyword evidence="1" id="KW-0456">Lyase</keyword>
<proteinExistence type="predicted"/>
<gene>
    <name evidence="1" type="ORF">GW590_18730</name>
</gene>